<dbReference type="FunFam" id="2.60.210.10:FF:000001">
    <property type="entry name" value="TNF receptor-associated factor"/>
    <property type="match status" value="1"/>
</dbReference>
<evidence type="ECO:0000259" key="6">
    <source>
        <dbReference type="PROSITE" id="PS50144"/>
    </source>
</evidence>
<dbReference type="Proteomes" id="UP000663829">
    <property type="component" value="Unassembled WGS sequence"/>
</dbReference>
<dbReference type="GO" id="GO:0043122">
    <property type="term" value="P:regulation of canonical NF-kappaB signal transduction"/>
    <property type="evidence" value="ECO:0007669"/>
    <property type="project" value="TreeGrafter"/>
</dbReference>
<keyword evidence="1" id="KW-1017">Isopeptide bond</keyword>
<evidence type="ECO:0000256" key="4">
    <source>
        <dbReference type="ARBA" id="ARBA00023054"/>
    </source>
</evidence>
<feature type="domain" description="MATH" evidence="6">
    <location>
        <begin position="514"/>
        <end position="661"/>
    </location>
</feature>
<proteinExistence type="predicted"/>
<reference evidence="7" key="1">
    <citation type="submission" date="2021-02" db="EMBL/GenBank/DDBJ databases">
        <authorList>
            <person name="Nowell W R."/>
        </authorList>
    </citation>
    <scope>NUCLEOTIDE SEQUENCE</scope>
</reference>
<dbReference type="PROSITE" id="PS50144">
    <property type="entry name" value="MATH"/>
    <property type="match status" value="1"/>
</dbReference>
<dbReference type="AlphaFoldDB" id="A0A814AD88"/>
<evidence type="ECO:0000313" key="8">
    <source>
        <dbReference type="EMBL" id="CAF3692874.1"/>
    </source>
</evidence>
<protein>
    <recommendedName>
        <fullName evidence="6">MATH domain-containing protein</fullName>
    </recommendedName>
</protein>
<evidence type="ECO:0000256" key="3">
    <source>
        <dbReference type="ARBA" id="ARBA00022843"/>
    </source>
</evidence>
<keyword evidence="4" id="KW-0175">Coiled coil</keyword>
<dbReference type="GO" id="GO:0005164">
    <property type="term" value="F:tumor necrosis factor receptor binding"/>
    <property type="evidence" value="ECO:0007669"/>
    <property type="project" value="TreeGrafter"/>
</dbReference>
<dbReference type="SMART" id="SM00061">
    <property type="entry name" value="MATH"/>
    <property type="match status" value="1"/>
</dbReference>
<dbReference type="EMBL" id="CAJNOQ010001682">
    <property type="protein sequence ID" value="CAF0911940.1"/>
    <property type="molecule type" value="Genomic_DNA"/>
</dbReference>
<dbReference type="Pfam" id="PF21355">
    <property type="entry name" value="TRAF-mep_MATH"/>
    <property type="match status" value="1"/>
</dbReference>
<name>A0A814AD88_9BILA</name>
<keyword evidence="3" id="KW-0832">Ubl conjugation</keyword>
<dbReference type="InterPro" id="IPR002083">
    <property type="entry name" value="MATH/TRAF_dom"/>
</dbReference>
<accession>A0A814AD88</accession>
<dbReference type="OrthoDB" id="6499288at2759"/>
<feature type="compositionally biased region" description="Acidic residues" evidence="5">
    <location>
        <begin position="782"/>
        <end position="792"/>
    </location>
</feature>
<evidence type="ECO:0000313" key="9">
    <source>
        <dbReference type="Proteomes" id="UP000663829"/>
    </source>
</evidence>
<dbReference type="InterPro" id="IPR049342">
    <property type="entry name" value="TRAF1-6_MATH_dom"/>
</dbReference>
<keyword evidence="2" id="KW-0053">Apoptosis</keyword>
<comment type="caution">
    <text evidence="7">The sequence shown here is derived from an EMBL/GenBank/DDBJ whole genome shotgun (WGS) entry which is preliminary data.</text>
</comment>
<feature type="region of interest" description="Disordered" evidence="5">
    <location>
        <begin position="743"/>
        <end position="792"/>
    </location>
</feature>
<dbReference type="GO" id="GO:0009898">
    <property type="term" value="C:cytoplasmic side of plasma membrane"/>
    <property type="evidence" value="ECO:0007669"/>
    <property type="project" value="TreeGrafter"/>
</dbReference>
<dbReference type="InterPro" id="IPR008974">
    <property type="entry name" value="TRAF-like"/>
</dbReference>
<dbReference type="EMBL" id="CAJOBC010001682">
    <property type="protein sequence ID" value="CAF3692874.1"/>
    <property type="molecule type" value="Genomic_DNA"/>
</dbReference>
<evidence type="ECO:0000256" key="2">
    <source>
        <dbReference type="ARBA" id="ARBA00022703"/>
    </source>
</evidence>
<dbReference type="PANTHER" id="PTHR10131:SF138">
    <property type="entry name" value="RE66324P"/>
    <property type="match status" value="1"/>
</dbReference>
<evidence type="ECO:0000256" key="5">
    <source>
        <dbReference type="SAM" id="MobiDB-lite"/>
    </source>
</evidence>
<dbReference type="Gene3D" id="2.60.210.10">
    <property type="entry name" value="Apoptosis, Tumor Necrosis Factor Receptor Associated Protein 2, Chain A"/>
    <property type="match status" value="1"/>
</dbReference>
<evidence type="ECO:0000313" key="7">
    <source>
        <dbReference type="EMBL" id="CAF0911940.1"/>
    </source>
</evidence>
<gene>
    <name evidence="7" type="ORF">GPM918_LOCUS9194</name>
    <name evidence="8" type="ORF">SRO942_LOCUS9195</name>
</gene>
<dbReference type="PANTHER" id="PTHR10131">
    <property type="entry name" value="TNF RECEPTOR ASSOCIATED FACTOR"/>
    <property type="match status" value="1"/>
</dbReference>
<organism evidence="7 9">
    <name type="scientific">Didymodactylos carnosus</name>
    <dbReference type="NCBI Taxonomy" id="1234261"/>
    <lineage>
        <taxon>Eukaryota</taxon>
        <taxon>Metazoa</taxon>
        <taxon>Spiralia</taxon>
        <taxon>Gnathifera</taxon>
        <taxon>Rotifera</taxon>
        <taxon>Eurotatoria</taxon>
        <taxon>Bdelloidea</taxon>
        <taxon>Philodinida</taxon>
        <taxon>Philodinidae</taxon>
        <taxon>Didymodactylos</taxon>
    </lineage>
</organism>
<dbReference type="SUPFAM" id="SSF49599">
    <property type="entry name" value="TRAF domain-like"/>
    <property type="match status" value="1"/>
</dbReference>
<evidence type="ECO:0000256" key="1">
    <source>
        <dbReference type="ARBA" id="ARBA00022499"/>
    </source>
</evidence>
<sequence>MGVQPVICVGDIDTSDLDLYLKCCKDIKSCYSLALSTNSHTKIVVLILNQMNIIQNEFMQKILELNNVIKVWINVNLVHLSDNDVWLHKLNTTNYEPETWKIFVLNCVATYIVEQAQNNSLDKKALRACNQSGLRLQNDNIPALGPQSSDNQSGLGFQTDSIRALRPQSFDDQTGLRLQNDNILALGPQSSGNQSGLGLQNDVFPSWGCQYSGIYWSYLAHLKHGRKLTNPSLPATCQLDIKLQLLTKRQLSHPTPKGIWILSDKGFERELLQLTVFCKEKDNGCNWTGALRDYQVFEKDEHLDNTHITSHNCEHCNANFPTKYALDDHKKDSCMKILISCQLAEHGCSKQRFLRSDLGVHYLTETHQICLQSVLEEIMKLIQSRFNGTDRAATNSTSNQFNLSSLISTADTTSSSTSSAINYFYSQLQQLYESLTTVTKNFQPLNEDSIRLSTESLRQQNLLQACQNEINLIKQSKAEIDSYIAGIEPNHEILLQELASLKQKVEDLQSISYDGTLTWKISNVSEKMADAQSERQTSIYSPAFYSSPTGYKMRIRLYLHGDGNARRTHMSLFFLIMRGPFDAILKWPFEFKVTFCLFDQSGQQRHIIDSFRPDTKSNSFQRPRSEMNIASGIPKFFPLPMILQDDNNYIRDDTMYIKCLIDFGDISKIILPYALSLNPALPHHVQRNMIRVETDRRVQLQQQSASSTTVTNNNNSGQVNINKFVNNTNSQTIQLLHSMSNSQSMLEDPNHASMLTGRSLAQQHVTPKEQPPPSKKKKKDDGDDMTDDVMNE</sequence>
<keyword evidence="9" id="KW-1185">Reference proteome</keyword>
<dbReference type="GO" id="GO:0006915">
    <property type="term" value="P:apoptotic process"/>
    <property type="evidence" value="ECO:0007669"/>
    <property type="project" value="UniProtKB-KW"/>
</dbReference>
<dbReference type="Proteomes" id="UP000681722">
    <property type="component" value="Unassembled WGS sequence"/>
</dbReference>